<evidence type="ECO:0000313" key="2">
    <source>
        <dbReference type="Proteomes" id="UP000721844"/>
    </source>
</evidence>
<accession>A0A963Z4N0</accession>
<name>A0A963Z4N0_9PROT</name>
<proteinExistence type="predicted"/>
<keyword evidence="2" id="KW-1185">Reference proteome</keyword>
<protein>
    <submittedName>
        <fullName evidence="1">Phage portal protein</fullName>
    </submittedName>
</protein>
<dbReference type="InterPro" id="IPR021145">
    <property type="entry name" value="Portal_protein_SPP1_Gp6-like"/>
</dbReference>
<evidence type="ECO:0000313" key="1">
    <source>
        <dbReference type="EMBL" id="MCB8881693.1"/>
    </source>
</evidence>
<sequence>MDWHALISQHPKDSGLPDRCHRISALTSVLDGTLYNVIRHPFSMEMSDGGEYVPLHKRRPSVKSGLCRTVVDDSVALLFSEGHFPSFRGDEKAVEAIQAFVKASKLNEIMIDVATRGSVGSVAVLFQILKGVPYLKVMPTACLTPEWDPEAPDQLLRVTEKYKVRGRDLRLQGYNIPVDADAEKFWFQRCWDDQDETWFQPIPCSETERLPAVDSERSLTHGLGFLPVVWVKNLPGGDAVDGACTFEAAIDTVIEIDYQLSQAGRALRYAGDPRLMVRDAGGENRPITGGASNAIVLSDPAADAKFLEINGTAAAAVESYVRYLRHLALESIHGSRADPEKMSAAQSGRAIEMLNQGLIWLADRLRISYGEGALMAIARMLCLASSRVKGGLIIGGKAYRDLGADGLSLAWPRWYAPTAEDRRSEATTLGSLVNSGLMSHQTAVSVLAQTYDIEDIDAEMSLIAAEKAKALKQAQAAAATIAATEPLAG</sequence>
<dbReference type="Pfam" id="PF05133">
    <property type="entry name" value="SPP1_portal"/>
    <property type="match status" value="1"/>
</dbReference>
<dbReference type="RefSeq" id="WP_227308358.1">
    <property type="nucleotide sequence ID" value="NZ_JAESVA010000005.1"/>
</dbReference>
<dbReference type="EMBL" id="JAESVA010000005">
    <property type="protein sequence ID" value="MCB8881693.1"/>
    <property type="molecule type" value="Genomic_DNA"/>
</dbReference>
<comment type="caution">
    <text evidence="1">The sequence shown here is derived from an EMBL/GenBank/DDBJ whole genome shotgun (WGS) entry which is preliminary data.</text>
</comment>
<dbReference type="AlphaFoldDB" id="A0A963Z4N0"/>
<organism evidence="1 2">
    <name type="scientific">Acidisoma cellulosilyticum</name>
    <dbReference type="NCBI Taxonomy" id="2802395"/>
    <lineage>
        <taxon>Bacteria</taxon>
        <taxon>Pseudomonadati</taxon>
        <taxon>Pseudomonadota</taxon>
        <taxon>Alphaproteobacteria</taxon>
        <taxon>Acetobacterales</taxon>
        <taxon>Acidocellaceae</taxon>
        <taxon>Acidisoma</taxon>
    </lineage>
</organism>
<reference evidence="1 2" key="1">
    <citation type="journal article" date="2021" name="Microorganisms">
        <title>Acidisoma silvae sp. nov. and Acidisomacellulosilytica sp. nov., Two Acidophilic Bacteria Isolated from Decaying Wood, Hydrolyzing Cellulose and Producing Poly-3-hydroxybutyrate.</title>
        <authorList>
            <person name="Mieszkin S."/>
            <person name="Pouder E."/>
            <person name="Uroz S."/>
            <person name="Simon-Colin C."/>
            <person name="Alain K."/>
        </authorList>
    </citation>
    <scope>NUCLEOTIDE SEQUENCE [LARGE SCALE GENOMIC DNA]</scope>
    <source>
        <strain evidence="1 2">HW T5.17</strain>
    </source>
</reference>
<dbReference type="Proteomes" id="UP000721844">
    <property type="component" value="Unassembled WGS sequence"/>
</dbReference>
<gene>
    <name evidence="1" type="ORF">ACELLULO517_15705</name>
</gene>